<dbReference type="Proteomes" id="UP000561369">
    <property type="component" value="Unassembled WGS sequence"/>
</dbReference>
<protein>
    <submittedName>
        <fullName evidence="1">Uncharacterized protein</fullName>
    </submittedName>
</protein>
<proteinExistence type="predicted"/>
<sequence>MKPLIQTEQDSPEIIERAHQSIAKMADEVRRYRHDPGLWSPSAWKITGYLAALFEE</sequence>
<comment type="caution">
    <text evidence="1">The sequence shown here is derived from an EMBL/GenBank/DDBJ whole genome shotgun (WGS) entry which is preliminary data.</text>
</comment>
<dbReference type="EMBL" id="JACAQV010000006">
    <property type="protein sequence ID" value="NWF07163.1"/>
    <property type="molecule type" value="Genomic_DNA"/>
</dbReference>
<organism evidence="1 2">
    <name type="scientific">Pseudomonas salomonii</name>
    <dbReference type="NCBI Taxonomy" id="191391"/>
    <lineage>
        <taxon>Bacteria</taxon>
        <taxon>Pseudomonadati</taxon>
        <taxon>Pseudomonadota</taxon>
        <taxon>Gammaproteobacteria</taxon>
        <taxon>Pseudomonadales</taxon>
        <taxon>Pseudomonadaceae</taxon>
        <taxon>Pseudomonas</taxon>
    </lineage>
</organism>
<gene>
    <name evidence="1" type="ORF">HX810_05720</name>
</gene>
<name>A0A7Y8KLS0_9PSED</name>
<dbReference type="AlphaFoldDB" id="A0A7Y8KLS0"/>
<reference evidence="1 2" key="1">
    <citation type="submission" date="2020-04" db="EMBL/GenBank/DDBJ databases">
        <title>Molecular characterization of pseudomonads from Agaricus bisporus reveal novel blotch 2 pathogens in Western Europe.</title>
        <authorList>
            <person name="Taparia T."/>
            <person name="Krijger M."/>
            <person name="Haynes E."/>
            <person name="Elpinstone J.G."/>
            <person name="Noble R."/>
            <person name="Van Der Wolf J."/>
        </authorList>
    </citation>
    <scope>NUCLEOTIDE SEQUENCE [LARGE SCALE GENOMIC DNA]</scope>
    <source>
        <strain evidence="1 2">IPO3765</strain>
    </source>
</reference>
<evidence type="ECO:0000313" key="1">
    <source>
        <dbReference type="EMBL" id="NWF07163.1"/>
    </source>
</evidence>
<accession>A0A7Y8KLS0</accession>
<evidence type="ECO:0000313" key="2">
    <source>
        <dbReference type="Proteomes" id="UP000561369"/>
    </source>
</evidence>
<dbReference type="RefSeq" id="WP_017530035.1">
    <property type="nucleotide sequence ID" value="NZ_JACAQV010000006.1"/>
</dbReference>